<proteinExistence type="predicted"/>
<dbReference type="EMBL" id="PDCK01000045">
    <property type="protein sequence ID" value="PRQ17401.1"/>
    <property type="molecule type" value="Genomic_DNA"/>
</dbReference>
<keyword evidence="1" id="KW-0472">Membrane</keyword>
<evidence type="ECO:0000313" key="3">
    <source>
        <dbReference type="Proteomes" id="UP000238479"/>
    </source>
</evidence>
<sequence>MYFDFSLFNRFFNNLDITNFCYFTHTIVAKYHCTKKKKNCNALFLALICLFCLTFHHSI</sequence>
<gene>
    <name evidence="2" type="ORF">RchiOBHm_Chr7g0194581</name>
</gene>
<dbReference type="Proteomes" id="UP000238479">
    <property type="component" value="Chromosome 7"/>
</dbReference>
<name>A0A2P6P641_ROSCH</name>
<evidence type="ECO:0000313" key="2">
    <source>
        <dbReference type="EMBL" id="PRQ17401.1"/>
    </source>
</evidence>
<evidence type="ECO:0000256" key="1">
    <source>
        <dbReference type="SAM" id="Phobius"/>
    </source>
</evidence>
<keyword evidence="1" id="KW-0812">Transmembrane</keyword>
<keyword evidence="1" id="KW-1133">Transmembrane helix</keyword>
<reference evidence="2 3" key="1">
    <citation type="journal article" date="2018" name="Nat. Genet.">
        <title>The Rosa genome provides new insights in the design of modern roses.</title>
        <authorList>
            <person name="Bendahmane M."/>
        </authorList>
    </citation>
    <scope>NUCLEOTIDE SEQUENCE [LARGE SCALE GENOMIC DNA]</scope>
    <source>
        <strain evidence="3">cv. Old Blush</strain>
    </source>
</reference>
<accession>A0A2P6P641</accession>
<organism evidence="2 3">
    <name type="scientific">Rosa chinensis</name>
    <name type="common">China rose</name>
    <dbReference type="NCBI Taxonomy" id="74649"/>
    <lineage>
        <taxon>Eukaryota</taxon>
        <taxon>Viridiplantae</taxon>
        <taxon>Streptophyta</taxon>
        <taxon>Embryophyta</taxon>
        <taxon>Tracheophyta</taxon>
        <taxon>Spermatophyta</taxon>
        <taxon>Magnoliopsida</taxon>
        <taxon>eudicotyledons</taxon>
        <taxon>Gunneridae</taxon>
        <taxon>Pentapetalae</taxon>
        <taxon>rosids</taxon>
        <taxon>fabids</taxon>
        <taxon>Rosales</taxon>
        <taxon>Rosaceae</taxon>
        <taxon>Rosoideae</taxon>
        <taxon>Rosoideae incertae sedis</taxon>
        <taxon>Rosa</taxon>
    </lineage>
</organism>
<dbReference type="AlphaFoldDB" id="A0A2P6P641"/>
<keyword evidence="3" id="KW-1185">Reference proteome</keyword>
<feature type="transmembrane region" description="Helical" evidence="1">
    <location>
        <begin position="40"/>
        <end position="58"/>
    </location>
</feature>
<dbReference type="Gramene" id="PRQ17401">
    <property type="protein sequence ID" value="PRQ17401"/>
    <property type="gene ID" value="RchiOBHm_Chr7g0194581"/>
</dbReference>
<comment type="caution">
    <text evidence="2">The sequence shown here is derived from an EMBL/GenBank/DDBJ whole genome shotgun (WGS) entry which is preliminary data.</text>
</comment>
<protein>
    <submittedName>
        <fullName evidence="2">Uncharacterized protein</fullName>
    </submittedName>
</protein>